<dbReference type="VEuPathDB" id="FungiDB:DFL_009179"/>
<proteinExistence type="predicted"/>
<evidence type="ECO:0000313" key="2">
    <source>
        <dbReference type="EMBL" id="RVD81312.1"/>
    </source>
</evidence>
<sequence>MSNCSGTTNPQIRRLPTVFYGQPRGGTTTHKIHDTKSTGEEIRDVQAKLANLKGEWAIVKEQWAGLNGQWVLLKWAIGGVTTLVLGRILFDINVMMKVTALDDQVAAINEQLVAQNVDI</sequence>
<comment type="caution">
    <text evidence="2">The sequence shown here is derived from an EMBL/GenBank/DDBJ whole genome shotgun (WGS) entry which is preliminary data.</text>
</comment>
<dbReference type="Proteomes" id="UP000283090">
    <property type="component" value="Unassembled WGS sequence"/>
</dbReference>
<gene>
    <name evidence="2" type="ORF">DFL_009179</name>
</gene>
<protein>
    <submittedName>
        <fullName evidence="2">Uncharacterized protein</fullName>
    </submittedName>
</protein>
<keyword evidence="1" id="KW-0472">Membrane</keyword>
<dbReference type="RefSeq" id="XP_067486856.1">
    <property type="nucleotide sequence ID" value="XM_067639026.1"/>
</dbReference>
<dbReference type="GeneID" id="93591490"/>
<feature type="transmembrane region" description="Helical" evidence="1">
    <location>
        <begin position="72"/>
        <end position="90"/>
    </location>
</feature>
<dbReference type="EMBL" id="SAEB01000012">
    <property type="protein sequence ID" value="RVD81312.1"/>
    <property type="molecule type" value="Genomic_DNA"/>
</dbReference>
<name>A0A436ZRA0_ARTFL</name>
<keyword evidence="1" id="KW-1133">Transmembrane helix</keyword>
<organism evidence="2 3">
    <name type="scientific">Arthrobotrys flagrans</name>
    <name type="common">Nematode-trapping fungus</name>
    <name type="synonym">Trichothecium flagrans</name>
    <dbReference type="NCBI Taxonomy" id="97331"/>
    <lineage>
        <taxon>Eukaryota</taxon>
        <taxon>Fungi</taxon>
        <taxon>Dikarya</taxon>
        <taxon>Ascomycota</taxon>
        <taxon>Pezizomycotina</taxon>
        <taxon>Orbiliomycetes</taxon>
        <taxon>Orbiliales</taxon>
        <taxon>Orbiliaceae</taxon>
        <taxon>Arthrobotrys</taxon>
    </lineage>
</organism>
<keyword evidence="3" id="KW-1185">Reference proteome</keyword>
<dbReference type="AlphaFoldDB" id="A0A436ZRA0"/>
<keyword evidence="1" id="KW-0812">Transmembrane</keyword>
<evidence type="ECO:0000313" key="3">
    <source>
        <dbReference type="Proteomes" id="UP000283090"/>
    </source>
</evidence>
<accession>A0A436ZRA0</accession>
<evidence type="ECO:0000256" key="1">
    <source>
        <dbReference type="SAM" id="Phobius"/>
    </source>
</evidence>
<reference evidence="2 3" key="1">
    <citation type="submission" date="2019-01" db="EMBL/GenBank/DDBJ databases">
        <title>Intercellular communication is required for trap formation in the nematode-trapping fungus Duddingtonia flagrans.</title>
        <authorList>
            <person name="Youssar L."/>
            <person name="Wernet V."/>
            <person name="Hensel N."/>
            <person name="Hildebrandt H.-G."/>
            <person name="Fischer R."/>
        </authorList>
    </citation>
    <scope>NUCLEOTIDE SEQUENCE [LARGE SCALE GENOMIC DNA]</scope>
    <source>
        <strain evidence="2 3">CBS H-5679</strain>
    </source>
</reference>